<keyword evidence="2" id="KW-0813">Transport</keyword>
<evidence type="ECO:0000256" key="4">
    <source>
        <dbReference type="ARBA" id="ARBA00022989"/>
    </source>
</evidence>
<dbReference type="FunFam" id="3.40.50.2300:FF:000188">
    <property type="entry name" value="Glutamate receptor"/>
    <property type="match status" value="1"/>
</dbReference>
<comment type="subcellular location">
    <subcellularLocation>
        <location evidence="1">Membrane</location>
        <topology evidence="1">Multi-pass membrane protein</topology>
    </subcellularLocation>
</comment>
<feature type="transmembrane region" description="Helical" evidence="12">
    <location>
        <begin position="525"/>
        <end position="545"/>
    </location>
</feature>
<proteinExistence type="predicted"/>
<evidence type="ECO:0000313" key="14">
    <source>
        <dbReference type="EMBL" id="KAL0438723.1"/>
    </source>
</evidence>
<keyword evidence="9" id="KW-1071">Ligand-gated ion channel</keyword>
<dbReference type="InterPro" id="IPR001320">
    <property type="entry name" value="Iontro_rcpt_C"/>
</dbReference>
<dbReference type="Gene3D" id="3.40.50.2300">
    <property type="match status" value="2"/>
</dbReference>
<organism evidence="14">
    <name type="scientific">Sesamum latifolium</name>
    <dbReference type="NCBI Taxonomy" id="2727402"/>
    <lineage>
        <taxon>Eukaryota</taxon>
        <taxon>Viridiplantae</taxon>
        <taxon>Streptophyta</taxon>
        <taxon>Embryophyta</taxon>
        <taxon>Tracheophyta</taxon>
        <taxon>Spermatophyta</taxon>
        <taxon>Magnoliopsida</taxon>
        <taxon>eudicotyledons</taxon>
        <taxon>Gunneridae</taxon>
        <taxon>Pentapetalae</taxon>
        <taxon>asterids</taxon>
        <taxon>lamiids</taxon>
        <taxon>Lamiales</taxon>
        <taxon>Pedaliaceae</taxon>
        <taxon>Sesamum</taxon>
    </lineage>
</organism>
<keyword evidence="8" id="KW-0325">Glycoprotein</keyword>
<feature type="domain" description="Ionotropic glutamate receptor C-terminal" evidence="13">
    <location>
        <begin position="371"/>
        <end position="682"/>
    </location>
</feature>
<dbReference type="InterPro" id="IPR028082">
    <property type="entry name" value="Peripla_BP_I"/>
</dbReference>
<evidence type="ECO:0000256" key="5">
    <source>
        <dbReference type="ARBA" id="ARBA00023065"/>
    </source>
</evidence>
<evidence type="ECO:0000256" key="7">
    <source>
        <dbReference type="ARBA" id="ARBA00023170"/>
    </source>
</evidence>
<keyword evidence="5" id="KW-0406">Ion transport</keyword>
<keyword evidence="3 12" id="KW-0812">Transmembrane</keyword>
<evidence type="ECO:0000256" key="8">
    <source>
        <dbReference type="ARBA" id="ARBA00023180"/>
    </source>
</evidence>
<evidence type="ECO:0000256" key="1">
    <source>
        <dbReference type="ARBA" id="ARBA00004141"/>
    </source>
</evidence>
<dbReference type="InterPro" id="IPR015683">
    <property type="entry name" value="Ionotropic_Glu_rcpt"/>
</dbReference>
<dbReference type="GO" id="GO:0015276">
    <property type="term" value="F:ligand-gated monoatomic ion channel activity"/>
    <property type="evidence" value="ECO:0007669"/>
    <property type="project" value="InterPro"/>
</dbReference>
<feature type="region of interest" description="Disordered" evidence="11">
    <location>
        <begin position="769"/>
        <end position="797"/>
    </location>
</feature>
<keyword evidence="10" id="KW-0407">Ion channel</keyword>
<comment type="caution">
    <text evidence="14">The sequence shown here is derived from an EMBL/GenBank/DDBJ whole genome shotgun (WGS) entry which is preliminary data.</text>
</comment>
<evidence type="ECO:0000256" key="9">
    <source>
        <dbReference type="ARBA" id="ARBA00023286"/>
    </source>
</evidence>
<reference evidence="14" key="2">
    <citation type="journal article" date="2024" name="Plant">
        <title>Genomic evolution and insights into agronomic trait innovations of Sesamum species.</title>
        <authorList>
            <person name="Miao H."/>
            <person name="Wang L."/>
            <person name="Qu L."/>
            <person name="Liu H."/>
            <person name="Sun Y."/>
            <person name="Le M."/>
            <person name="Wang Q."/>
            <person name="Wei S."/>
            <person name="Zheng Y."/>
            <person name="Lin W."/>
            <person name="Duan Y."/>
            <person name="Cao H."/>
            <person name="Xiong S."/>
            <person name="Wang X."/>
            <person name="Wei L."/>
            <person name="Li C."/>
            <person name="Ma Q."/>
            <person name="Ju M."/>
            <person name="Zhao R."/>
            <person name="Li G."/>
            <person name="Mu C."/>
            <person name="Tian Q."/>
            <person name="Mei H."/>
            <person name="Zhang T."/>
            <person name="Gao T."/>
            <person name="Zhang H."/>
        </authorList>
    </citation>
    <scope>NUCLEOTIDE SEQUENCE</scope>
    <source>
        <strain evidence="14">KEN1</strain>
    </source>
</reference>
<dbReference type="Gene3D" id="3.40.190.10">
    <property type="entry name" value="Periplasmic binding protein-like II"/>
    <property type="match status" value="3"/>
</dbReference>
<dbReference type="CDD" id="cd13686">
    <property type="entry name" value="GluR_Plant"/>
    <property type="match status" value="1"/>
</dbReference>
<dbReference type="Pfam" id="PF01094">
    <property type="entry name" value="ANF_receptor"/>
    <property type="match status" value="1"/>
</dbReference>
<name>A0AAW2WB92_9LAMI</name>
<reference evidence="14" key="1">
    <citation type="submission" date="2020-06" db="EMBL/GenBank/DDBJ databases">
        <authorList>
            <person name="Li T."/>
            <person name="Hu X."/>
            <person name="Zhang T."/>
            <person name="Song X."/>
            <person name="Zhang H."/>
            <person name="Dai N."/>
            <person name="Sheng W."/>
            <person name="Hou X."/>
            <person name="Wei L."/>
        </authorList>
    </citation>
    <scope>NUCLEOTIDE SEQUENCE</scope>
    <source>
        <strain evidence="14">KEN1</strain>
        <tissue evidence="14">Leaf</tissue>
    </source>
</reference>
<feature type="transmembrane region" description="Helical" evidence="12">
    <location>
        <begin position="707"/>
        <end position="727"/>
    </location>
</feature>
<dbReference type="SUPFAM" id="SSF53850">
    <property type="entry name" value="Periplasmic binding protein-like II"/>
    <property type="match status" value="1"/>
</dbReference>
<evidence type="ECO:0000256" key="12">
    <source>
        <dbReference type="SAM" id="Phobius"/>
    </source>
</evidence>
<gene>
    <name evidence="14" type="ORF">Slati_2355300</name>
</gene>
<dbReference type="PANTHER" id="PTHR18966">
    <property type="entry name" value="IONOTROPIC GLUTAMATE RECEPTOR"/>
    <property type="match status" value="1"/>
</dbReference>
<dbReference type="GO" id="GO:0016020">
    <property type="term" value="C:membrane"/>
    <property type="evidence" value="ECO:0007669"/>
    <property type="project" value="UniProtKB-SubCell"/>
</dbReference>
<keyword evidence="6 12" id="KW-0472">Membrane</keyword>
<sequence>MDLISHNQVDAILGTVTQQEATILSELKTSMAGSTPIISLSPVALPPQEMVPKPPSFIQITSPITYQMQCIAAIIGRFRWRNVVLIHEQESSFSEDSGLFTLLSGSLRTVDSSIEHLLSFPRISSLLDAKAVVEEELKTLRSRSVRIFVVAPSSLDFAVILFEKAKGLRMMTKGYVWIVSDEIANLLDSVDSSVILNMQGVLGLKTDYADTTDYYKEFKSKFRRKYNAKYPVEEENSSPSVYSLSAYDAVLALVKAFQNSTGKKINSTELMHRVSSSNFQGLSGEIRFKSGLLSHKPNFRIVNVIGKSYREVAMWSAEFGFLGDLVGLELERTMTLGSGLTRELISSIYWPGGGRTIPKGWTMGSNEKPLRVGVPAKAAVKQLPYDLHYVFVPYYGSYDEMVAEVHNKSLDAAVGDTEIMADRYVYAEFSQPYIESGLVMVVTVKPRLKKTTFIGVSAFTKKMWIQLAGLSMSTGAIIWLSEYATGNEQFTNNSFLQLIGSILWLSITIISFSQRENIKDGASKLVLAAWICIVFVVGASFTAVLSSMMTVPRLQPSILDINYLRNTNAVVGCNGNSFIVRYLIDVLHFKSNNVRKIYSINEYPRAFETGEIKAAFFVAPHAKVFLAKYCQGYTISGPSFKLGGFGFVFPKGSLLAIDISEAILKVTQSGHVNTLEKNMLYLSNCTSSTNSDEADDMKLGPEPFSGMFQALGGIIGVAFFVSIVRLVRTKRISIHDLVQRALQVKRICMRALFVLAECCIKWNQTPLPLRHSHPEREREGQVPPLVRESSPRKPQAERVIPKRSLKMRENVKHLSLLDEKNPGKESLKKRQEVKYLPFLDESYPKENLKKRREVKHVPSWRRVILKRKLQGDKGGQAPNP</sequence>
<evidence type="ECO:0000256" key="2">
    <source>
        <dbReference type="ARBA" id="ARBA00022448"/>
    </source>
</evidence>
<keyword evidence="7 14" id="KW-0675">Receptor</keyword>
<dbReference type="AlphaFoldDB" id="A0AAW2WB92"/>
<dbReference type="EMBL" id="JACGWN010000008">
    <property type="protein sequence ID" value="KAL0438723.1"/>
    <property type="molecule type" value="Genomic_DNA"/>
</dbReference>
<evidence type="ECO:0000259" key="13">
    <source>
        <dbReference type="SMART" id="SM00079"/>
    </source>
</evidence>
<accession>A0AAW2WB92</accession>
<evidence type="ECO:0000256" key="11">
    <source>
        <dbReference type="SAM" id="MobiDB-lite"/>
    </source>
</evidence>
<evidence type="ECO:0000256" key="10">
    <source>
        <dbReference type="ARBA" id="ARBA00023303"/>
    </source>
</evidence>
<feature type="transmembrane region" description="Helical" evidence="12">
    <location>
        <begin position="494"/>
        <end position="513"/>
    </location>
</feature>
<protein>
    <submittedName>
        <fullName evidence="14">Glutamate receptor 2.8</fullName>
    </submittedName>
</protein>
<dbReference type="SMART" id="SM00079">
    <property type="entry name" value="PBPe"/>
    <property type="match status" value="1"/>
</dbReference>
<dbReference type="SUPFAM" id="SSF53822">
    <property type="entry name" value="Periplasmic binding protein-like I"/>
    <property type="match status" value="1"/>
</dbReference>
<dbReference type="InterPro" id="IPR001828">
    <property type="entry name" value="ANF_lig-bd_rcpt"/>
</dbReference>
<dbReference type="Pfam" id="PF00060">
    <property type="entry name" value="Lig_chan"/>
    <property type="match status" value="1"/>
</dbReference>
<evidence type="ECO:0000256" key="3">
    <source>
        <dbReference type="ARBA" id="ARBA00022692"/>
    </source>
</evidence>
<evidence type="ECO:0000256" key="6">
    <source>
        <dbReference type="ARBA" id="ARBA00023136"/>
    </source>
</evidence>
<keyword evidence="4 12" id="KW-1133">Transmembrane helix</keyword>